<dbReference type="InterPro" id="IPR019270">
    <property type="entry name" value="DUF2283"/>
</dbReference>
<accession>A0AAV5G5Q4</accession>
<dbReference type="EMBL" id="BQKK01000001">
    <property type="protein sequence ID" value="GJN41977.1"/>
    <property type="molecule type" value="Genomic_DNA"/>
</dbReference>
<evidence type="ECO:0008006" key="3">
    <source>
        <dbReference type="Google" id="ProtNLM"/>
    </source>
</evidence>
<reference evidence="1" key="1">
    <citation type="submission" date="2021-12" db="EMBL/GenBank/DDBJ databases">
        <title>Draft genome sequence of Corynebacterium ammoniagenes strain T-723.</title>
        <authorList>
            <person name="Matsuzawa M."/>
            <person name="Hiratani M."/>
            <person name="Abe I."/>
            <person name="Tsuji Y."/>
            <person name="Nakamura J."/>
        </authorList>
    </citation>
    <scope>NUCLEOTIDE SEQUENCE</scope>
    <source>
        <strain evidence="1">T-723</strain>
    </source>
</reference>
<name>A0AAV5G5Q4_CORAM</name>
<organism evidence="1 2">
    <name type="scientific">Corynebacterium ammoniagenes</name>
    <name type="common">Brevibacterium ammoniagenes</name>
    <dbReference type="NCBI Taxonomy" id="1697"/>
    <lineage>
        <taxon>Bacteria</taxon>
        <taxon>Bacillati</taxon>
        <taxon>Actinomycetota</taxon>
        <taxon>Actinomycetes</taxon>
        <taxon>Mycobacteriales</taxon>
        <taxon>Corynebacteriaceae</taxon>
        <taxon>Corynebacterium</taxon>
    </lineage>
</organism>
<protein>
    <recommendedName>
        <fullName evidence="3">DUF1292 domain-containing protein</fullName>
    </recommendedName>
</protein>
<evidence type="ECO:0000313" key="1">
    <source>
        <dbReference type="EMBL" id="GJN41977.1"/>
    </source>
</evidence>
<evidence type="ECO:0000313" key="2">
    <source>
        <dbReference type="Proteomes" id="UP001054925"/>
    </source>
</evidence>
<dbReference type="Pfam" id="PF10049">
    <property type="entry name" value="DUF2283"/>
    <property type="match status" value="1"/>
</dbReference>
<gene>
    <name evidence="1" type="ORF">CAT723_04560</name>
</gene>
<dbReference type="Proteomes" id="UP001054925">
    <property type="component" value="Unassembled WGS sequence"/>
</dbReference>
<sequence length="97" mass="11104">MKIQQTLPEDTDVAYIELNDNEIEYQVVINEDVIADLDEDDCLVGLELLSLKEIPSLEDIELHVDINWEDEEELESALWDLGAYARIQRAFGNGHSD</sequence>
<comment type="caution">
    <text evidence="1">The sequence shown here is derived from an EMBL/GenBank/DDBJ whole genome shotgun (WGS) entry which is preliminary data.</text>
</comment>
<proteinExistence type="predicted"/>
<dbReference type="AlphaFoldDB" id="A0AAV5G5Q4"/>
<dbReference type="RefSeq" id="WP_236163537.1">
    <property type="nucleotide sequence ID" value="NZ_BQKK01000001.1"/>
</dbReference>